<dbReference type="EnsemblMetazoa" id="PPA08414.1">
    <property type="protein sequence ID" value="PPA08414.1"/>
    <property type="gene ID" value="WBGene00097968"/>
</dbReference>
<evidence type="ECO:0000313" key="2">
    <source>
        <dbReference type="EnsemblMetazoa" id="PPA08414.1"/>
    </source>
</evidence>
<reference evidence="2" key="2">
    <citation type="submission" date="2022-06" db="UniProtKB">
        <authorList>
            <consortium name="EnsemblMetazoa"/>
        </authorList>
    </citation>
    <scope>IDENTIFICATION</scope>
    <source>
        <strain evidence="2">PS312</strain>
    </source>
</reference>
<sequence>MSRHVPLFDYPEFFDRIISSDDTHVDLEDAITFPTVLRRPVEYSWESVNVFEKRKQIGLNDDFLDVCAKIDSRIETERRTGFETKMVECLRSMLKLIEQIINPSTKQTIAKKTVNTESTNRHQVEGASLLASLSPNSLPTVKCAGRVKRVQRKKITEQKSDQSASSSSSDRSTPIKSKLSKTDDEASKENIALELTDESDFTAYSEEDVTPSPLSITSLCTPSSISSSSLSIQLGKLWEETRKPFPLFKYSKEMSNEQDPLTVYYFPEFCPSSTIIDPNDLVLSSKKITSRLNEERKWKTQKELLLVLLLVCLVAFSAGHPCKWRGHAPMCFIGSEWECQPGWFEVMKSPQVVPGVIAKFGGTCNLLLWWGYKTLCCENGFTGQP</sequence>
<name>A0A2A6B4S8_PRIPA</name>
<feature type="region of interest" description="Disordered" evidence="1">
    <location>
        <begin position="149"/>
        <end position="189"/>
    </location>
</feature>
<protein>
    <submittedName>
        <fullName evidence="2">Uncharacterized protein</fullName>
    </submittedName>
</protein>
<dbReference type="Proteomes" id="UP000005239">
    <property type="component" value="Unassembled WGS sequence"/>
</dbReference>
<evidence type="ECO:0000313" key="3">
    <source>
        <dbReference type="Proteomes" id="UP000005239"/>
    </source>
</evidence>
<keyword evidence="3" id="KW-1185">Reference proteome</keyword>
<accession>A0A2A6B4S8</accession>
<proteinExistence type="predicted"/>
<organism evidence="2 3">
    <name type="scientific">Pristionchus pacificus</name>
    <name type="common">Parasitic nematode worm</name>
    <dbReference type="NCBI Taxonomy" id="54126"/>
    <lineage>
        <taxon>Eukaryota</taxon>
        <taxon>Metazoa</taxon>
        <taxon>Ecdysozoa</taxon>
        <taxon>Nematoda</taxon>
        <taxon>Chromadorea</taxon>
        <taxon>Rhabditida</taxon>
        <taxon>Rhabditina</taxon>
        <taxon>Diplogasteromorpha</taxon>
        <taxon>Diplogasteroidea</taxon>
        <taxon>Neodiplogasteridae</taxon>
        <taxon>Pristionchus</taxon>
    </lineage>
</organism>
<reference evidence="3" key="1">
    <citation type="journal article" date="2008" name="Nat. Genet.">
        <title>The Pristionchus pacificus genome provides a unique perspective on nematode lifestyle and parasitism.</title>
        <authorList>
            <person name="Dieterich C."/>
            <person name="Clifton S.W."/>
            <person name="Schuster L.N."/>
            <person name="Chinwalla A."/>
            <person name="Delehaunty K."/>
            <person name="Dinkelacker I."/>
            <person name="Fulton L."/>
            <person name="Fulton R."/>
            <person name="Godfrey J."/>
            <person name="Minx P."/>
            <person name="Mitreva M."/>
            <person name="Roeseler W."/>
            <person name="Tian H."/>
            <person name="Witte H."/>
            <person name="Yang S.P."/>
            <person name="Wilson R.K."/>
            <person name="Sommer R.J."/>
        </authorList>
    </citation>
    <scope>NUCLEOTIDE SEQUENCE [LARGE SCALE GENOMIC DNA]</scope>
    <source>
        <strain evidence="3">PS312</strain>
    </source>
</reference>
<evidence type="ECO:0000256" key="1">
    <source>
        <dbReference type="SAM" id="MobiDB-lite"/>
    </source>
</evidence>
<gene>
    <name evidence="2" type="primary">WBGene00097968</name>
</gene>
<dbReference type="AlphaFoldDB" id="A0A2A6B4S8"/>
<accession>A0A8R1U748</accession>
<feature type="compositionally biased region" description="Low complexity" evidence="1">
    <location>
        <begin position="161"/>
        <end position="172"/>
    </location>
</feature>